<dbReference type="InterPro" id="IPR027417">
    <property type="entry name" value="P-loop_NTPase"/>
</dbReference>
<evidence type="ECO:0000313" key="1">
    <source>
        <dbReference type="EMBL" id="CAJ0562117.1"/>
    </source>
</evidence>
<keyword evidence="2" id="KW-1185">Reference proteome</keyword>
<dbReference type="Proteomes" id="UP001177023">
    <property type="component" value="Unassembled WGS sequence"/>
</dbReference>
<protein>
    <submittedName>
        <fullName evidence="1">Uncharacterized protein</fullName>
    </submittedName>
</protein>
<dbReference type="SUPFAM" id="SSF52540">
    <property type="entry name" value="P-loop containing nucleoside triphosphate hydrolases"/>
    <property type="match status" value="1"/>
</dbReference>
<evidence type="ECO:0000313" key="2">
    <source>
        <dbReference type="Proteomes" id="UP001177023"/>
    </source>
</evidence>
<accession>A0AA36C7R1</accession>
<dbReference type="Gene3D" id="3.40.50.300">
    <property type="entry name" value="P-loop containing nucleotide triphosphate hydrolases"/>
    <property type="match status" value="1"/>
</dbReference>
<comment type="caution">
    <text evidence="1">The sequence shown here is derived from an EMBL/GenBank/DDBJ whole genome shotgun (WGS) entry which is preliminary data.</text>
</comment>
<sequence length="180" mass="19658">MALDVAIGPLQSQNGSLFEIAGLTGTGKTQFLYTLVANLLIEQPNERCGGLTRTAHFDPSRLIQILENRAYQNPASALTRIAFSRINGARALITALEKISFDNALYGTTCGDLRNGRSIVTEVLGAARGNRYCGQPRGDISKRNHHIRRCSTATFGTAMGLSISRGSWFLCKKEDDSRHD</sequence>
<reference evidence="1" key="1">
    <citation type="submission" date="2023-06" db="EMBL/GenBank/DDBJ databases">
        <authorList>
            <person name="Delattre M."/>
        </authorList>
    </citation>
    <scope>NUCLEOTIDE SEQUENCE</scope>
    <source>
        <strain evidence="1">AF72</strain>
    </source>
</reference>
<dbReference type="EMBL" id="CATQJA010000624">
    <property type="protein sequence ID" value="CAJ0562117.1"/>
    <property type="molecule type" value="Genomic_DNA"/>
</dbReference>
<dbReference type="AlphaFoldDB" id="A0AA36C7R1"/>
<feature type="non-terminal residue" evidence="1">
    <location>
        <position position="1"/>
    </location>
</feature>
<name>A0AA36C7R1_9BILA</name>
<gene>
    <name evidence="1" type="ORF">MSPICULIGERA_LOCUS2032</name>
</gene>
<proteinExistence type="predicted"/>
<organism evidence="1 2">
    <name type="scientific">Mesorhabditis spiculigera</name>
    <dbReference type="NCBI Taxonomy" id="96644"/>
    <lineage>
        <taxon>Eukaryota</taxon>
        <taxon>Metazoa</taxon>
        <taxon>Ecdysozoa</taxon>
        <taxon>Nematoda</taxon>
        <taxon>Chromadorea</taxon>
        <taxon>Rhabditida</taxon>
        <taxon>Rhabditina</taxon>
        <taxon>Rhabditomorpha</taxon>
        <taxon>Rhabditoidea</taxon>
        <taxon>Rhabditidae</taxon>
        <taxon>Mesorhabditinae</taxon>
        <taxon>Mesorhabditis</taxon>
    </lineage>
</organism>